<evidence type="ECO:0000313" key="3">
    <source>
        <dbReference type="Proteomes" id="UP001151760"/>
    </source>
</evidence>
<dbReference type="EMBL" id="BQNB010008577">
    <property type="protein sequence ID" value="GJS51324.1"/>
    <property type="molecule type" value="Genomic_DNA"/>
</dbReference>
<evidence type="ECO:0000256" key="1">
    <source>
        <dbReference type="SAM" id="MobiDB-lite"/>
    </source>
</evidence>
<feature type="region of interest" description="Disordered" evidence="1">
    <location>
        <begin position="1"/>
        <end position="30"/>
    </location>
</feature>
<keyword evidence="3" id="KW-1185">Reference proteome</keyword>
<protein>
    <submittedName>
        <fullName evidence="2">Uncharacterized protein</fullName>
    </submittedName>
</protein>
<name>A0ABQ4WEP0_9ASTR</name>
<comment type="caution">
    <text evidence="2">The sequence shown here is derived from an EMBL/GenBank/DDBJ whole genome shotgun (WGS) entry which is preliminary data.</text>
</comment>
<proteinExistence type="predicted"/>
<dbReference type="Proteomes" id="UP001151760">
    <property type="component" value="Unassembled WGS sequence"/>
</dbReference>
<evidence type="ECO:0000313" key="2">
    <source>
        <dbReference type="EMBL" id="GJS51324.1"/>
    </source>
</evidence>
<organism evidence="2 3">
    <name type="scientific">Tanacetum coccineum</name>
    <dbReference type="NCBI Taxonomy" id="301880"/>
    <lineage>
        <taxon>Eukaryota</taxon>
        <taxon>Viridiplantae</taxon>
        <taxon>Streptophyta</taxon>
        <taxon>Embryophyta</taxon>
        <taxon>Tracheophyta</taxon>
        <taxon>Spermatophyta</taxon>
        <taxon>Magnoliopsida</taxon>
        <taxon>eudicotyledons</taxon>
        <taxon>Gunneridae</taxon>
        <taxon>Pentapetalae</taxon>
        <taxon>asterids</taxon>
        <taxon>campanulids</taxon>
        <taxon>Asterales</taxon>
        <taxon>Asteraceae</taxon>
        <taxon>Asteroideae</taxon>
        <taxon>Anthemideae</taxon>
        <taxon>Anthemidinae</taxon>
        <taxon>Tanacetum</taxon>
    </lineage>
</organism>
<sequence length="70" mass="7810">MKASYETINKRLPASNRRHIGTNGDDQVIKPFPTASQSIMEDLHNQDEKERMIGGSLRASSHTLNGQTQT</sequence>
<reference evidence="2" key="1">
    <citation type="journal article" date="2022" name="Int. J. Mol. Sci.">
        <title>Draft Genome of Tanacetum Coccineum: Genomic Comparison of Closely Related Tanacetum-Family Plants.</title>
        <authorList>
            <person name="Yamashiro T."/>
            <person name="Shiraishi A."/>
            <person name="Nakayama K."/>
            <person name="Satake H."/>
        </authorList>
    </citation>
    <scope>NUCLEOTIDE SEQUENCE</scope>
</reference>
<accession>A0ABQ4WEP0</accession>
<gene>
    <name evidence="2" type="ORF">Tco_0624686</name>
</gene>
<reference evidence="2" key="2">
    <citation type="submission" date="2022-01" db="EMBL/GenBank/DDBJ databases">
        <authorList>
            <person name="Yamashiro T."/>
            <person name="Shiraishi A."/>
            <person name="Satake H."/>
            <person name="Nakayama K."/>
        </authorList>
    </citation>
    <scope>NUCLEOTIDE SEQUENCE</scope>
</reference>